<sequence length="87" mass="10215">LRRKFNIRRCENLFFLTHQWYSGLTRDTSRGVFQFCTQSTLSGSILIPPSSMMQLRSLISRQVKSLLLEYVKDNTDIIRKSLPLEFS</sequence>
<feature type="non-terminal residue" evidence="1">
    <location>
        <position position="1"/>
    </location>
</feature>
<dbReference type="InParanoid" id="A0A0D0DPH6"/>
<organism evidence="1 2">
    <name type="scientific">Paxillus rubicundulus Ve08.2h10</name>
    <dbReference type="NCBI Taxonomy" id="930991"/>
    <lineage>
        <taxon>Eukaryota</taxon>
        <taxon>Fungi</taxon>
        <taxon>Dikarya</taxon>
        <taxon>Basidiomycota</taxon>
        <taxon>Agaricomycotina</taxon>
        <taxon>Agaricomycetes</taxon>
        <taxon>Agaricomycetidae</taxon>
        <taxon>Boletales</taxon>
        <taxon>Paxilineae</taxon>
        <taxon>Paxillaceae</taxon>
        <taxon>Paxillus</taxon>
    </lineage>
</organism>
<reference evidence="2" key="2">
    <citation type="submission" date="2015-01" db="EMBL/GenBank/DDBJ databases">
        <title>Evolutionary Origins and Diversification of the Mycorrhizal Mutualists.</title>
        <authorList>
            <consortium name="DOE Joint Genome Institute"/>
            <consortium name="Mycorrhizal Genomics Consortium"/>
            <person name="Kohler A."/>
            <person name="Kuo A."/>
            <person name="Nagy L.G."/>
            <person name="Floudas D."/>
            <person name="Copeland A."/>
            <person name="Barry K.W."/>
            <person name="Cichocki N."/>
            <person name="Veneault-Fourrey C."/>
            <person name="LaButti K."/>
            <person name="Lindquist E.A."/>
            <person name="Lipzen A."/>
            <person name="Lundell T."/>
            <person name="Morin E."/>
            <person name="Murat C."/>
            <person name="Riley R."/>
            <person name="Ohm R."/>
            <person name="Sun H."/>
            <person name="Tunlid A."/>
            <person name="Henrissat B."/>
            <person name="Grigoriev I.V."/>
            <person name="Hibbett D.S."/>
            <person name="Martin F."/>
        </authorList>
    </citation>
    <scope>NUCLEOTIDE SEQUENCE [LARGE SCALE GENOMIC DNA]</scope>
    <source>
        <strain evidence="2">Ve08.2h10</strain>
    </source>
</reference>
<protein>
    <submittedName>
        <fullName evidence="1">Uncharacterized protein</fullName>
    </submittedName>
</protein>
<gene>
    <name evidence="1" type="ORF">PAXRUDRAFT_215889</name>
</gene>
<evidence type="ECO:0000313" key="1">
    <source>
        <dbReference type="EMBL" id="KIK80860.1"/>
    </source>
</evidence>
<dbReference type="AlphaFoldDB" id="A0A0D0DPH6"/>
<proteinExistence type="predicted"/>
<dbReference type="HOGENOM" id="CLU_2483987_0_0_1"/>
<evidence type="ECO:0000313" key="2">
    <source>
        <dbReference type="Proteomes" id="UP000054538"/>
    </source>
</evidence>
<reference evidence="1 2" key="1">
    <citation type="submission" date="2014-04" db="EMBL/GenBank/DDBJ databases">
        <authorList>
            <consortium name="DOE Joint Genome Institute"/>
            <person name="Kuo A."/>
            <person name="Kohler A."/>
            <person name="Jargeat P."/>
            <person name="Nagy L.G."/>
            <person name="Floudas D."/>
            <person name="Copeland A."/>
            <person name="Barry K.W."/>
            <person name="Cichocki N."/>
            <person name="Veneault-Fourrey C."/>
            <person name="LaButti K."/>
            <person name="Lindquist E.A."/>
            <person name="Lipzen A."/>
            <person name="Lundell T."/>
            <person name="Morin E."/>
            <person name="Murat C."/>
            <person name="Sun H."/>
            <person name="Tunlid A."/>
            <person name="Henrissat B."/>
            <person name="Grigoriev I.V."/>
            <person name="Hibbett D.S."/>
            <person name="Martin F."/>
            <person name="Nordberg H.P."/>
            <person name="Cantor M.N."/>
            <person name="Hua S.X."/>
        </authorList>
    </citation>
    <scope>NUCLEOTIDE SEQUENCE [LARGE SCALE GENOMIC DNA]</scope>
    <source>
        <strain evidence="1 2">Ve08.2h10</strain>
    </source>
</reference>
<keyword evidence="2" id="KW-1185">Reference proteome</keyword>
<dbReference type="Proteomes" id="UP000054538">
    <property type="component" value="Unassembled WGS sequence"/>
</dbReference>
<accession>A0A0D0DPH6</accession>
<name>A0A0D0DPH6_9AGAM</name>
<dbReference type="EMBL" id="KN825918">
    <property type="protein sequence ID" value="KIK80860.1"/>
    <property type="molecule type" value="Genomic_DNA"/>
</dbReference>